<dbReference type="Proteomes" id="UP000265882">
    <property type="component" value="Unassembled WGS sequence"/>
</dbReference>
<comment type="subcellular location">
    <subcellularLocation>
        <location evidence="1 7">Cytoplasm</location>
    </subcellularLocation>
</comment>
<comment type="function">
    <text evidence="7">Required for chromosome condensation and partitioning.</text>
</comment>
<dbReference type="GO" id="GO:0016887">
    <property type="term" value="F:ATP hydrolysis activity"/>
    <property type="evidence" value="ECO:0007669"/>
    <property type="project" value="InterPro"/>
</dbReference>
<evidence type="ECO:0000256" key="7">
    <source>
        <dbReference type="HAMAP-Rule" id="MF_01894"/>
    </source>
</evidence>
<dbReference type="InterPro" id="IPR024704">
    <property type="entry name" value="SMC"/>
</dbReference>
<keyword evidence="6 7" id="KW-0238">DNA-binding</keyword>
<dbReference type="NCBIfam" id="TIGR02168">
    <property type="entry name" value="SMC_prok_B"/>
    <property type="match status" value="1"/>
</dbReference>
<keyword evidence="3 7" id="KW-0547">Nucleotide-binding</keyword>
<evidence type="ECO:0000256" key="1">
    <source>
        <dbReference type="ARBA" id="ARBA00004496"/>
    </source>
</evidence>
<dbReference type="InterPro" id="IPR027417">
    <property type="entry name" value="P-loop_NTPase"/>
</dbReference>
<dbReference type="CDD" id="cd03278">
    <property type="entry name" value="ABC_SMC_barmotin"/>
    <property type="match status" value="1"/>
</dbReference>
<dbReference type="GO" id="GO:0005524">
    <property type="term" value="F:ATP binding"/>
    <property type="evidence" value="ECO:0007669"/>
    <property type="project" value="UniProtKB-UniRule"/>
</dbReference>
<keyword evidence="5 7" id="KW-0175">Coiled coil</keyword>
<dbReference type="GO" id="GO:0005694">
    <property type="term" value="C:chromosome"/>
    <property type="evidence" value="ECO:0007669"/>
    <property type="project" value="InterPro"/>
</dbReference>
<evidence type="ECO:0000256" key="4">
    <source>
        <dbReference type="ARBA" id="ARBA00022840"/>
    </source>
</evidence>
<dbReference type="Gene3D" id="1.20.1060.20">
    <property type="match status" value="1"/>
</dbReference>
<feature type="binding site" evidence="7">
    <location>
        <begin position="32"/>
        <end position="39"/>
    </location>
    <ligand>
        <name>ATP</name>
        <dbReference type="ChEBI" id="CHEBI:30616"/>
    </ligand>
</feature>
<evidence type="ECO:0000256" key="5">
    <source>
        <dbReference type="ARBA" id="ARBA00023054"/>
    </source>
</evidence>
<evidence type="ECO:0000256" key="8">
    <source>
        <dbReference type="SAM" id="MobiDB-lite"/>
    </source>
</evidence>
<comment type="similarity">
    <text evidence="7">Belongs to the SMC family.</text>
</comment>
<dbReference type="PIRSF" id="PIRSF005719">
    <property type="entry name" value="SMC"/>
    <property type="match status" value="1"/>
</dbReference>
<feature type="domain" description="SMC hinge" evidence="9">
    <location>
        <begin position="525"/>
        <end position="641"/>
    </location>
</feature>
<evidence type="ECO:0000313" key="10">
    <source>
        <dbReference type="EMBL" id="RJP24232.1"/>
    </source>
</evidence>
<feature type="region of interest" description="Disordered" evidence="8">
    <location>
        <begin position="407"/>
        <end position="427"/>
    </location>
</feature>
<dbReference type="Pfam" id="PF02463">
    <property type="entry name" value="SMC_N"/>
    <property type="match status" value="1"/>
</dbReference>
<dbReference type="GO" id="GO:0005737">
    <property type="term" value="C:cytoplasm"/>
    <property type="evidence" value="ECO:0007669"/>
    <property type="project" value="UniProtKB-SubCell"/>
</dbReference>
<organism evidence="10 11">
    <name type="scientific">Abyssobacteria bacterium (strain SURF_5)</name>
    <dbReference type="NCBI Taxonomy" id="2093360"/>
    <lineage>
        <taxon>Bacteria</taxon>
        <taxon>Pseudomonadati</taxon>
        <taxon>Candidatus Hydrogenedentota</taxon>
        <taxon>Candidatus Abyssobacteria</taxon>
    </lineage>
</organism>
<evidence type="ECO:0000256" key="3">
    <source>
        <dbReference type="ARBA" id="ARBA00022741"/>
    </source>
</evidence>
<dbReference type="HAMAP" id="MF_01894">
    <property type="entry name" value="Smc_prok"/>
    <property type="match status" value="1"/>
</dbReference>
<dbReference type="GO" id="GO:0007062">
    <property type="term" value="P:sister chromatid cohesion"/>
    <property type="evidence" value="ECO:0007669"/>
    <property type="project" value="InterPro"/>
</dbReference>
<evidence type="ECO:0000256" key="6">
    <source>
        <dbReference type="ARBA" id="ARBA00023125"/>
    </source>
</evidence>
<dbReference type="GO" id="GO:0007059">
    <property type="term" value="P:chromosome segregation"/>
    <property type="evidence" value="ECO:0007669"/>
    <property type="project" value="UniProtKB-UniRule"/>
</dbReference>
<feature type="compositionally biased region" description="Basic and acidic residues" evidence="8">
    <location>
        <begin position="411"/>
        <end position="421"/>
    </location>
</feature>
<dbReference type="Gene3D" id="3.30.70.1620">
    <property type="match status" value="1"/>
</dbReference>
<evidence type="ECO:0000313" key="11">
    <source>
        <dbReference type="Proteomes" id="UP000265882"/>
    </source>
</evidence>
<dbReference type="FunFam" id="3.40.50.300:FF:000984">
    <property type="entry name" value="Chromosome partition protein Smc"/>
    <property type="match status" value="1"/>
</dbReference>
<evidence type="ECO:0000259" key="9">
    <source>
        <dbReference type="SMART" id="SM00968"/>
    </source>
</evidence>
<sequence length="1215" mass="137382">MYFKQLELFGFKSFAQKTTLQLEPGVSAVVGPNGCGKSNIGDAVRWVLGEQKMRILRGQHMEDVIFNGSDDRHPLGMAEVSLIIDNSDGKLPLDYTEVSVTRRLFRSGESEYYINKLPCRRKDVVELFMGTGIGADSYSLIEQGRIDLVLSSKPEERRYIFEDAAGIIKYKSRKDTALRKLERADANLLRLQDTIIEVRRQINSLKRQANAAQRYRQSRDELRALELRLALVKYRQLDHERSELLNKANNLNEQLSEIASKQAAEEAKIEATRLKLHEIEKTFSSKQGQAREHQSAIDRLENQVALLREKISALADLEKRSVLEIEELEALKVAHADSSRVASEQESAVLQEAANAKDLLDEKETQLAALNEQLADCERRLEKMRSLSVEKLNRKVNLQNELRGAESNLQELEKRKSRTNEQKSQVEQNLHQCRLRLSETRNLSNSLRAALASLSSNIDSLTGEIASKEQELEQSILSHDLVRDSLSAARSKLASIEELRDRFEGYEDGVRAVMRAKQQAEPRAEGVLGTVAELFHSQREHEAALEAALGHRLQHIVVEDVQAARRCAELLDETKSGRASFIPLSLFKTNGHVREPLAEDDEIIDWAANLVTCQERLRPLAEILLRRTLVLTSIERALAVASSREPAHKPGNGSSKNGEFHNMNLVTIEGDAVSRLGIISSGAHGQGRGLLGRKNEIDELNESIARLTAEAEAGIQKISRLKQELENQRKLLQDLHSTTNSRGIELAKAEGDEQQVTETLTRMERERDVLDKEHAYAAEELVVIEQRRRETLQQIEQAHLAEAQLNETLSSTGSLLAELKVQKEQLTAGITDFKVSVSELNLKCQALRQELARLKNEIAEADRKIEEKRNQLDRAREASRRHSEEIDLVRSEIQRVFEQKRLLDAEVVQLEEQKTQVQNELGELENMLRHTRHVSQELGDQHHQAEINLAQIGEKISHVKEKTINDYRLSISEVAQEIQVEEGFDEQAASEEALRLRTKIESMGPVNLIAIEEFEEFQHRYDFLIQQETDLRKAKESLLGIIKKINETTQEMFVQTFEQIQVHFYDIFRHLFGGGRASVSLLDPSAPLESGIEISVHPPGKKPQNISVLSGGEKALTAIALLFAIFRTKPSPFCLLDEVDAPLDDSNILRFARLVKLFSENVQFILVTHNKRSMELADVLYGITMEERGVSQIVSVKLKKPQPAAFEFLEPTAAT</sequence>
<comment type="caution">
    <text evidence="10">The sequence shown here is derived from an EMBL/GenBank/DDBJ whole genome shotgun (WGS) entry which is preliminary data.</text>
</comment>
<feature type="coiled-coil region" evidence="7">
    <location>
        <begin position="690"/>
        <end position="773"/>
    </location>
</feature>
<dbReference type="InterPro" id="IPR010935">
    <property type="entry name" value="SMC_hinge"/>
</dbReference>
<dbReference type="Pfam" id="PF06470">
    <property type="entry name" value="SMC_hinge"/>
    <property type="match status" value="1"/>
</dbReference>
<feature type="coiled-coil region" evidence="7">
    <location>
        <begin position="837"/>
        <end position="930"/>
    </location>
</feature>
<protein>
    <recommendedName>
        <fullName evidence="7">Chromosome partition protein Smc</fullName>
    </recommendedName>
</protein>
<dbReference type="PANTHER" id="PTHR43977">
    <property type="entry name" value="STRUCTURAL MAINTENANCE OF CHROMOSOMES PROTEIN 3"/>
    <property type="match status" value="1"/>
</dbReference>
<comment type="domain">
    <text evidence="7">Contains large globular domains required for ATP hydrolysis at each terminus and a third globular domain forming a flexible hinge near the middle of the molecule. These domains are separated by coiled-coil structures.</text>
</comment>
<dbReference type="GO" id="GO:0030261">
    <property type="term" value="P:chromosome condensation"/>
    <property type="evidence" value="ECO:0007669"/>
    <property type="project" value="InterPro"/>
</dbReference>
<dbReference type="FunFam" id="3.40.50.300:FF:000901">
    <property type="entry name" value="Chromosome partition protein Smc"/>
    <property type="match status" value="1"/>
</dbReference>
<evidence type="ECO:0000256" key="2">
    <source>
        <dbReference type="ARBA" id="ARBA00022490"/>
    </source>
</evidence>
<dbReference type="SMART" id="SM00968">
    <property type="entry name" value="SMC_hinge"/>
    <property type="match status" value="1"/>
</dbReference>
<dbReference type="InterPro" id="IPR036277">
    <property type="entry name" value="SMC_hinge_sf"/>
</dbReference>
<feature type="coiled-coil region" evidence="7">
    <location>
        <begin position="167"/>
        <end position="320"/>
    </location>
</feature>
<dbReference type="SUPFAM" id="SSF75553">
    <property type="entry name" value="Smc hinge domain"/>
    <property type="match status" value="1"/>
</dbReference>
<dbReference type="AlphaFoldDB" id="A0A3A4NZ38"/>
<name>A0A3A4NZ38_ABYX5</name>
<dbReference type="GO" id="GO:0006260">
    <property type="term" value="P:DNA replication"/>
    <property type="evidence" value="ECO:0007669"/>
    <property type="project" value="UniProtKB-UniRule"/>
</dbReference>
<dbReference type="Gene3D" id="3.40.50.300">
    <property type="entry name" value="P-loop containing nucleotide triphosphate hydrolases"/>
    <property type="match status" value="2"/>
</dbReference>
<dbReference type="InterPro" id="IPR003395">
    <property type="entry name" value="RecF/RecN/SMC_N"/>
</dbReference>
<gene>
    <name evidence="7 10" type="primary">smc</name>
    <name evidence="10" type="ORF">C4520_04310</name>
</gene>
<proteinExistence type="inferred from homology"/>
<dbReference type="SUPFAM" id="SSF52540">
    <property type="entry name" value="P-loop containing nucleoside triphosphate hydrolases"/>
    <property type="match status" value="1"/>
</dbReference>
<reference evidence="10 11" key="1">
    <citation type="journal article" date="2017" name="ISME J.">
        <title>Energy and carbon metabolisms in a deep terrestrial subsurface fluid microbial community.</title>
        <authorList>
            <person name="Momper L."/>
            <person name="Jungbluth S.P."/>
            <person name="Lee M.D."/>
            <person name="Amend J.P."/>
        </authorList>
    </citation>
    <scope>NUCLEOTIDE SEQUENCE [LARGE SCALE GENOMIC DNA]</scope>
    <source>
        <strain evidence="10">SURF_5</strain>
    </source>
</reference>
<dbReference type="GO" id="GO:0003677">
    <property type="term" value="F:DNA binding"/>
    <property type="evidence" value="ECO:0007669"/>
    <property type="project" value="UniProtKB-UniRule"/>
</dbReference>
<comment type="subunit">
    <text evidence="7">Homodimer.</text>
</comment>
<accession>A0A3A4NZ38</accession>
<keyword evidence="4 7" id="KW-0067">ATP-binding</keyword>
<keyword evidence="2 7" id="KW-0963">Cytoplasm</keyword>
<dbReference type="SUPFAM" id="SSF90257">
    <property type="entry name" value="Myosin rod fragments"/>
    <property type="match status" value="1"/>
</dbReference>
<dbReference type="InterPro" id="IPR011890">
    <property type="entry name" value="SMC_prok"/>
</dbReference>
<dbReference type="EMBL" id="QZKU01000038">
    <property type="protein sequence ID" value="RJP24232.1"/>
    <property type="molecule type" value="Genomic_DNA"/>
</dbReference>